<evidence type="ECO:0000313" key="2">
    <source>
        <dbReference type="Proteomes" id="UP000244898"/>
    </source>
</evidence>
<keyword evidence="2" id="KW-1185">Reference proteome</keyword>
<evidence type="ECO:0000313" key="1">
    <source>
        <dbReference type="EMBL" id="SPJ27752.1"/>
    </source>
</evidence>
<gene>
    <name evidence="1" type="ORF">TRM7615_01245</name>
</gene>
<reference evidence="2" key="1">
    <citation type="submission" date="2018-03" db="EMBL/GenBank/DDBJ databases">
        <authorList>
            <person name="Rodrigo-Torres L."/>
            <person name="Arahal R. D."/>
            <person name="Lucena T."/>
        </authorList>
    </citation>
    <scope>NUCLEOTIDE SEQUENCE [LARGE SCALE GENOMIC DNA]</scope>
    <source>
        <strain evidence="2">CECT 7615</strain>
    </source>
</reference>
<organism evidence="1 2">
    <name type="scientific">Falsiruegeria mediterranea M17</name>
    <dbReference type="NCBI Taxonomy" id="1200281"/>
    <lineage>
        <taxon>Bacteria</taxon>
        <taxon>Pseudomonadati</taxon>
        <taxon>Pseudomonadota</taxon>
        <taxon>Alphaproteobacteria</taxon>
        <taxon>Rhodobacterales</taxon>
        <taxon>Roseobacteraceae</taxon>
        <taxon>Falsiruegeria</taxon>
    </lineage>
</organism>
<dbReference type="AlphaFoldDB" id="A0A2R8C5U0"/>
<dbReference type="EMBL" id="ONZG01000003">
    <property type="protein sequence ID" value="SPJ27752.1"/>
    <property type="molecule type" value="Genomic_DNA"/>
</dbReference>
<name>A0A2R8C5U0_9RHOB</name>
<sequence length="99" mass="10906">MPASGNHTTVLTVRLITEKPNRQTIEAVRTRLQEFDLDVEASTDRSIEVRGPRAKLEAALGITIADEGHGHSVVEGPDLKLAEPNFPVSAYIPRKPDFF</sequence>
<proteinExistence type="predicted"/>
<protein>
    <submittedName>
        <fullName evidence="1">Uncharacterized protein</fullName>
    </submittedName>
</protein>
<dbReference type="Proteomes" id="UP000244898">
    <property type="component" value="Unassembled WGS sequence"/>
</dbReference>
<accession>A0A2R8C5U0</accession>